<dbReference type="PROSITE" id="PS50931">
    <property type="entry name" value="HTH_LYSR"/>
    <property type="match status" value="1"/>
</dbReference>
<dbReference type="InterPro" id="IPR036388">
    <property type="entry name" value="WH-like_DNA-bd_sf"/>
</dbReference>
<dbReference type="PANTHER" id="PTHR30537:SF5">
    <property type="entry name" value="HTH-TYPE TRANSCRIPTIONAL ACTIVATOR TTDR-RELATED"/>
    <property type="match status" value="1"/>
</dbReference>
<protein>
    <submittedName>
        <fullName evidence="6">Transcriptional regulator, LysR family</fullName>
    </submittedName>
</protein>
<keyword evidence="7" id="KW-1185">Reference proteome</keyword>
<dbReference type="PANTHER" id="PTHR30537">
    <property type="entry name" value="HTH-TYPE TRANSCRIPTIONAL REGULATOR"/>
    <property type="match status" value="1"/>
</dbReference>
<dbReference type="OrthoDB" id="116299at2"/>
<dbReference type="GO" id="GO:0003700">
    <property type="term" value="F:DNA-binding transcription factor activity"/>
    <property type="evidence" value="ECO:0007669"/>
    <property type="project" value="InterPro"/>
</dbReference>
<evidence type="ECO:0000256" key="3">
    <source>
        <dbReference type="ARBA" id="ARBA00023125"/>
    </source>
</evidence>
<dbReference type="RefSeq" id="WP_025371109.1">
    <property type="nucleotide sequence ID" value="NZ_CP003915.1"/>
</dbReference>
<dbReference type="InterPro" id="IPR000847">
    <property type="entry name" value="LysR_HTH_N"/>
</dbReference>
<dbReference type="SUPFAM" id="SSF46785">
    <property type="entry name" value="Winged helix' DNA-binding domain"/>
    <property type="match status" value="1"/>
</dbReference>
<dbReference type="Gene3D" id="1.10.10.10">
    <property type="entry name" value="Winged helix-like DNA-binding domain superfamily/Winged helix DNA-binding domain"/>
    <property type="match status" value="1"/>
</dbReference>
<accession>W0P6K9</accession>
<dbReference type="PATRIC" id="fig|1247726.3.peg.443"/>
<evidence type="ECO:0000256" key="4">
    <source>
        <dbReference type="ARBA" id="ARBA00023163"/>
    </source>
</evidence>
<dbReference type="HOGENOM" id="CLU_039613_16_2_4"/>
<dbReference type="AlphaFoldDB" id="W0P6K9"/>
<dbReference type="InterPro" id="IPR058163">
    <property type="entry name" value="LysR-type_TF_proteobact-type"/>
</dbReference>
<dbReference type="EMBL" id="CP003915">
    <property type="protein sequence ID" value="AHG62504.1"/>
    <property type="molecule type" value="Genomic_DNA"/>
</dbReference>
<proteinExistence type="inferred from homology"/>
<dbReference type="InterPro" id="IPR005119">
    <property type="entry name" value="LysR_subst-bd"/>
</dbReference>
<dbReference type="CDD" id="cd08422">
    <property type="entry name" value="PBP2_CrgA_like"/>
    <property type="match status" value="1"/>
</dbReference>
<evidence type="ECO:0000313" key="7">
    <source>
        <dbReference type="Proteomes" id="UP000019095"/>
    </source>
</evidence>
<dbReference type="eggNOG" id="COG0583">
    <property type="taxonomic scope" value="Bacteria"/>
</dbReference>
<evidence type="ECO:0000259" key="5">
    <source>
        <dbReference type="PROSITE" id="PS50931"/>
    </source>
</evidence>
<dbReference type="Gene3D" id="3.40.190.290">
    <property type="match status" value="1"/>
</dbReference>
<feature type="domain" description="HTH lysR-type" evidence="5">
    <location>
        <begin position="1"/>
        <end position="60"/>
    </location>
</feature>
<dbReference type="Pfam" id="PF03466">
    <property type="entry name" value="LysR_substrate"/>
    <property type="match status" value="1"/>
</dbReference>
<evidence type="ECO:0000313" key="6">
    <source>
        <dbReference type="EMBL" id="AHG62504.1"/>
    </source>
</evidence>
<dbReference type="GO" id="GO:0003677">
    <property type="term" value="F:DNA binding"/>
    <property type="evidence" value="ECO:0007669"/>
    <property type="project" value="UniProtKB-KW"/>
</dbReference>
<keyword evidence="4" id="KW-0804">Transcription</keyword>
<name>W0P6K9_ADVMD</name>
<reference evidence="6 7" key="1">
    <citation type="journal article" date="2014" name="Microbiology">
        <title>Unravelling the complete genome sequence of Advenella mimigardefordensis strain DPN7T and novel insights in the catabolism of the xenobiotic polythioester precursor 3,3'-dithiodipropionate.</title>
        <authorList>
            <person name="Wubbeler J.H."/>
            <person name="Hiessl S."/>
            <person name="Schuldes J."/>
            <person name="Thurmer A."/>
            <person name="Daniel R."/>
            <person name="Steinbuchel A."/>
        </authorList>
    </citation>
    <scope>NUCLEOTIDE SEQUENCE [LARGE SCALE GENOMIC DNA]</scope>
    <source>
        <strain evidence="7">DSM 17166 / LMG 22922 / DPN7</strain>
    </source>
</reference>
<dbReference type="FunFam" id="1.10.10.10:FF:000001">
    <property type="entry name" value="LysR family transcriptional regulator"/>
    <property type="match status" value="1"/>
</dbReference>
<evidence type="ECO:0000256" key="2">
    <source>
        <dbReference type="ARBA" id="ARBA00023015"/>
    </source>
</evidence>
<dbReference type="KEGG" id="amim:MIM_c04020"/>
<keyword evidence="3" id="KW-0238">DNA-binding</keyword>
<comment type="similarity">
    <text evidence="1">Belongs to the LysR transcriptional regulatory family.</text>
</comment>
<gene>
    <name evidence="6" type="ORF">MIM_c04020</name>
</gene>
<sequence>MTLNANDLILFAQVMDSGSFSAAAERLGLPKSTLSRRISGLETELGERLITRSTRKLVITEFGSEILEHARRMVDETECTMAFALNRQATPQGTLRVSFPPDFFEHALAEFLPLFSEKHPNVRLELDLSARRVDLLTERFDVAIRVATTLPDDNSLVARRLATLVTALYASPAYISKYGAPQEPADLKEHRGLLLMNSVGETRRWRLSRGTDYWEGSPATCMFSSNSLGLQRIMALNDLGIGGLPEPMARPFVENGTLIPILPGWHSPEAIVWCVTPGRRLLSPATRAFIDVFSQVMKRNAAYRIADIKVVMAGLP</sequence>
<dbReference type="InterPro" id="IPR036390">
    <property type="entry name" value="WH_DNA-bd_sf"/>
</dbReference>
<evidence type="ECO:0000256" key="1">
    <source>
        <dbReference type="ARBA" id="ARBA00009437"/>
    </source>
</evidence>
<dbReference type="SUPFAM" id="SSF53850">
    <property type="entry name" value="Periplasmic binding protein-like II"/>
    <property type="match status" value="1"/>
</dbReference>
<keyword evidence="2" id="KW-0805">Transcription regulation</keyword>
<organism evidence="6 7">
    <name type="scientific">Advenella mimigardefordensis (strain DSM 17166 / LMG 22922 / DPN7)</name>
    <dbReference type="NCBI Taxonomy" id="1247726"/>
    <lineage>
        <taxon>Bacteria</taxon>
        <taxon>Pseudomonadati</taxon>
        <taxon>Pseudomonadota</taxon>
        <taxon>Betaproteobacteria</taxon>
        <taxon>Burkholderiales</taxon>
        <taxon>Alcaligenaceae</taxon>
    </lineage>
</organism>
<dbReference type="Pfam" id="PF00126">
    <property type="entry name" value="HTH_1"/>
    <property type="match status" value="1"/>
</dbReference>
<dbReference type="STRING" id="1247726.MIM_c04020"/>
<dbReference type="Proteomes" id="UP000019095">
    <property type="component" value="Chromosome"/>
</dbReference>